<dbReference type="AlphaFoldDB" id="A0AAD7BE14"/>
<protein>
    <recommendedName>
        <fullName evidence="3">F-box domain-containing protein</fullName>
    </recommendedName>
</protein>
<gene>
    <name evidence="1" type="ORF">FB45DRAFT_931903</name>
</gene>
<accession>A0AAD7BE14</accession>
<evidence type="ECO:0008006" key="3">
    <source>
        <dbReference type="Google" id="ProtNLM"/>
    </source>
</evidence>
<evidence type="ECO:0000313" key="2">
    <source>
        <dbReference type="Proteomes" id="UP001221142"/>
    </source>
</evidence>
<name>A0AAD7BE14_9AGAR</name>
<comment type="caution">
    <text evidence="1">The sequence shown here is derived from an EMBL/GenBank/DDBJ whole genome shotgun (WGS) entry which is preliminary data.</text>
</comment>
<feature type="non-terminal residue" evidence="1">
    <location>
        <position position="1"/>
    </location>
</feature>
<dbReference type="EMBL" id="JARKIF010000019">
    <property type="protein sequence ID" value="KAJ7618554.1"/>
    <property type="molecule type" value="Genomic_DNA"/>
</dbReference>
<sequence>MGAHDTIRRLNLTLKTFHDMSDLWAYTRDFPMLASFELQVDSAAPGRPIGLSIFKTAPALRRFCLNTPSCSLDLEPAAVPWSQLTELTLNLQVDLGTARSVLMECTRLEVCTIHTGGDFFDAFSFPNISELIVYAMELAPLALPNLYHRSHFQLVELELDVFEWTEADEFLKLTTSLEILCLRIAGFQRTFLDLLTYRGEDPALFALPKLRSLWLRMDYSIVADPFTGSNDPSAAEMAESFGRYP</sequence>
<evidence type="ECO:0000313" key="1">
    <source>
        <dbReference type="EMBL" id="KAJ7618554.1"/>
    </source>
</evidence>
<proteinExistence type="predicted"/>
<organism evidence="1 2">
    <name type="scientific">Roridomyces roridus</name>
    <dbReference type="NCBI Taxonomy" id="1738132"/>
    <lineage>
        <taxon>Eukaryota</taxon>
        <taxon>Fungi</taxon>
        <taxon>Dikarya</taxon>
        <taxon>Basidiomycota</taxon>
        <taxon>Agaricomycotina</taxon>
        <taxon>Agaricomycetes</taxon>
        <taxon>Agaricomycetidae</taxon>
        <taxon>Agaricales</taxon>
        <taxon>Marasmiineae</taxon>
        <taxon>Mycenaceae</taxon>
        <taxon>Roridomyces</taxon>
    </lineage>
</organism>
<keyword evidence="2" id="KW-1185">Reference proteome</keyword>
<reference evidence="1" key="1">
    <citation type="submission" date="2023-03" db="EMBL/GenBank/DDBJ databases">
        <title>Massive genome expansion in bonnet fungi (Mycena s.s.) driven by repeated elements and novel gene families across ecological guilds.</title>
        <authorList>
            <consortium name="Lawrence Berkeley National Laboratory"/>
            <person name="Harder C.B."/>
            <person name="Miyauchi S."/>
            <person name="Viragh M."/>
            <person name="Kuo A."/>
            <person name="Thoen E."/>
            <person name="Andreopoulos B."/>
            <person name="Lu D."/>
            <person name="Skrede I."/>
            <person name="Drula E."/>
            <person name="Henrissat B."/>
            <person name="Morin E."/>
            <person name="Kohler A."/>
            <person name="Barry K."/>
            <person name="LaButti K."/>
            <person name="Morin E."/>
            <person name="Salamov A."/>
            <person name="Lipzen A."/>
            <person name="Mereny Z."/>
            <person name="Hegedus B."/>
            <person name="Baldrian P."/>
            <person name="Stursova M."/>
            <person name="Weitz H."/>
            <person name="Taylor A."/>
            <person name="Grigoriev I.V."/>
            <person name="Nagy L.G."/>
            <person name="Martin F."/>
            <person name="Kauserud H."/>
        </authorList>
    </citation>
    <scope>NUCLEOTIDE SEQUENCE</scope>
    <source>
        <strain evidence="1">9284</strain>
    </source>
</reference>
<dbReference type="Proteomes" id="UP001221142">
    <property type="component" value="Unassembled WGS sequence"/>
</dbReference>